<dbReference type="PROSITE" id="PS50110">
    <property type="entry name" value="RESPONSE_REGULATORY"/>
    <property type="match status" value="1"/>
</dbReference>
<dbReference type="InterPro" id="IPR007492">
    <property type="entry name" value="LytTR_DNA-bd_dom"/>
</dbReference>
<evidence type="ECO:0000259" key="4">
    <source>
        <dbReference type="PROSITE" id="PS50110"/>
    </source>
</evidence>
<protein>
    <recommendedName>
        <fullName evidence="1">Stage 0 sporulation protein A homolog</fullName>
    </recommendedName>
</protein>
<reference evidence="6 7" key="1">
    <citation type="submission" date="2020-10" db="EMBL/GenBank/DDBJ databases">
        <title>ChiBAC.</title>
        <authorList>
            <person name="Zenner C."/>
            <person name="Hitch T.C.A."/>
            <person name="Clavel T."/>
        </authorList>
    </citation>
    <scope>NUCLEOTIDE SEQUENCE [LARGE SCALE GENOMIC DNA]</scope>
    <source>
        <strain evidence="6 7">DSM 108991</strain>
    </source>
</reference>
<dbReference type="RefSeq" id="WP_226395309.1">
    <property type="nucleotide sequence ID" value="NZ_JADCKL010000011.1"/>
</dbReference>
<evidence type="ECO:0000256" key="1">
    <source>
        <dbReference type="ARBA" id="ARBA00018672"/>
    </source>
</evidence>
<dbReference type="Proteomes" id="UP000758652">
    <property type="component" value="Unassembled WGS sequence"/>
</dbReference>
<dbReference type="PANTHER" id="PTHR37299">
    <property type="entry name" value="TRANSCRIPTIONAL REGULATOR-RELATED"/>
    <property type="match status" value="1"/>
</dbReference>
<dbReference type="Gene3D" id="2.40.50.1020">
    <property type="entry name" value="LytTr DNA-binding domain"/>
    <property type="match status" value="1"/>
</dbReference>
<name>A0ABR9RLR3_9FIRM</name>
<evidence type="ECO:0000259" key="5">
    <source>
        <dbReference type="PROSITE" id="PS50930"/>
    </source>
</evidence>
<evidence type="ECO:0000256" key="3">
    <source>
        <dbReference type="PROSITE-ProRule" id="PRU00169"/>
    </source>
</evidence>
<evidence type="ECO:0000313" key="7">
    <source>
        <dbReference type="Proteomes" id="UP000758652"/>
    </source>
</evidence>
<dbReference type="SMART" id="SM00850">
    <property type="entry name" value="LytTR"/>
    <property type="match status" value="1"/>
</dbReference>
<evidence type="ECO:0000313" key="6">
    <source>
        <dbReference type="EMBL" id="MBE5063898.1"/>
    </source>
</evidence>
<dbReference type="Pfam" id="PF00072">
    <property type="entry name" value="Response_reg"/>
    <property type="match status" value="1"/>
</dbReference>
<comment type="function">
    <text evidence="2">May play the central regulatory role in sporulation. It may be an element of the effector pathway responsible for the activation of sporulation genes in response to nutritional stress. Spo0A may act in concert with spo0H (a sigma factor) to control the expression of some genes that are critical to the sporulation process.</text>
</comment>
<dbReference type="SMART" id="SM00448">
    <property type="entry name" value="REC"/>
    <property type="match status" value="1"/>
</dbReference>
<dbReference type="SUPFAM" id="SSF52172">
    <property type="entry name" value="CheY-like"/>
    <property type="match status" value="1"/>
</dbReference>
<feature type="domain" description="HTH LytTR-type" evidence="5">
    <location>
        <begin position="131"/>
        <end position="230"/>
    </location>
</feature>
<dbReference type="InterPro" id="IPR011006">
    <property type="entry name" value="CheY-like_superfamily"/>
</dbReference>
<feature type="domain" description="Response regulatory" evidence="4">
    <location>
        <begin position="3"/>
        <end position="119"/>
    </location>
</feature>
<organism evidence="6 7">
    <name type="scientific">Claveliimonas monacensis</name>
    <dbReference type="NCBI Taxonomy" id="2779351"/>
    <lineage>
        <taxon>Bacteria</taxon>
        <taxon>Bacillati</taxon>
        <taxon>Bacillota</taxon>
        <taxon>Clostridia</taxon>
        <taxon>Lachnospirales</taxon>
        <taxon>Lachnospiraceae</taxon>
        <taxon>Claveliimonas</taxon>
    </lineage>
</organism>
<dbReference type="EMBL" id="JADCKL010000011">
    <property type="protein sequence ID" value="MBE5063898.1"/>
    <property type="molecule type" value="Genomic_DNA"/>
</dbReference>
<dbReference type="Gene3D" id="3.40.50.2300">
    <property type="match status" value="1"/>
</dbReference>
<gene>
    <name evidence="6" type="ORF">INF30_11605</name>
</gene>
<proteinExistence type="predicted"/>
<dbReference type="PANTHER" id="PTHR37299:SF1">
    <property type="entry name" value="STAGE 0 SPORULATION PROTEIN A HOMOLOG"/>
    <property type="match status" value="1"/>
</dbReference>
<comment type="caution">
    <text evidence="6">The sequence shown here is derived from an EMBL/GenBank/DDBJ whole genome shotgun (WGS) entry which is preliminary data.</text>
</comment>
<dbReference type="InterPro" id="IPR001789">
    <property type="entry name" value="Sig_transdc_resp-reg_receiver"/>
</dbReference>
<dbReference type="PROSITE" id="PS50930">
    <property type="entry name" value="HTH_LYTTR"/>
    <property type="match status" value="1"/>
</dbReference>
<sequence length="239" mass="28413">MIKIAVCDDEKQVRLRLLTIIQQYFNENNREVWVAGFKKGEELLNAKTRFDIIFLDIEMPELNGIETAKILRKWDVTSKIIYVTNYDRYQRKAYEVHAFDYISKPVKDKNIYKVLDDAVRYLENSTEKQKCVFETEEGIATIEIEDIYYFEYSSRRVIIHTAKGNYNATYSLKELYEKFSKNNFESPHKSFIVNLLYVKRIKGFDILLENGDIVPLAQKRAVEFKNKFNDFLQSTFDRI</sequence>
<feature type="modified residue" description="4-aspartylphosphate" evidence="3">
    <location>
        <position position="56"/>
    </location>
</feature>
<dbReference type="InterPro" id="IPR046947">
    <property type="entry name" value="LytR-like"/>
</dbReference>
<accession>A0ABR9RLR3</accession>
<keyword evidence="7" id="KW-1185">Reference proteome</keyword>
<keyword evidence="3" id="KW-0597">Phosphoprotein</keyword>
<dbReference type="Pfam" id="PF04397">
    <property type="entry name" value="LytTR"/>
    <property type="match status" value="1"/>
</dbReference>
<evidence type="ECO:0000256" key="2">
    <source>
        <dbReference type="ARBA" id="ARBA00024867"/>
    </source>
</evidence>